<keyword evidence="10 14" id="KW-0408">Iron</keyword>
<keyword evidence="11" id="KW-0411">Iron-sulfur</keyword>
<evidence type="ECO:0000313" key="17">
    <source>
        <dbReference type="Proteomes" id="UP000031246"/>
    </source>
</evidence>
<evidence type="ECO:0000256" key="2">
    <source>
        <dbReference type="ARBA" id="ARBA00002933"/>
    </source>
</evidence>
<evidence type="ECO:0000256" key="12">
    <source>
        <dbReference type="ARBA" id="ARBA00023204"/>
    </source>
</evidence>
<keyword evidence="17" id="KW-1185">Reference proteome</keyword>
<keyword evidence="8 14" id="KW-0227">DNA damage</keyword>
<dbReference type="InterPro" id="IPR023170">
    <property type="entry name" value="HhH_base_excis_C"/>
</dbReference>
<keyword evidence="13 14" id="KW-0326">Glycosidase</keyword>
<dbReference type="SMART" id="SM00478">
    <property type="entry name" value="ENDO3c"/>
    <property type="match status" value="1"/>
</dbReference>
<keyword evidence="12" id="KW-0234">DNA repair</keyword>
<comment type="similarity">
    <text evidence="3 14">Belongs to the Nth/MutY family.</text>
</comment>
<dbReference type="InterPro" id="IPR044298">
    <property type="entry name" value="MIG/MutY"/>
</dbReference>
<dbReference type="EMBL" id="JSYN01000016">
    <property type="protein sequence ID" value="KIA93184.1"/>
    <property type="molecule type" value="Genomic_DNA"/>
</dbReference>
<dbReference type="CDD" id="cd03431">
    <property type="entry name" value="NUDIX_DNA_Glycosylase_C-MutY"/>
    <property type="match status" value="1"/>
</dbReference>
<keyword evidence="6" id="KW-0004">4Fe-4S</keyword>
<dbReference type="Gene3D" id="3.90.79.10">
    <property type="entry name" value="Nucleoside Triphosphate Pyrophosphohydrolase"/>
    <property type="match status" value="1"/>
</dbReference>
<keyword evidence="7" id="KW-0479">Metal-binding</keyword>
<evidence type="ECO:0000256" key="11">
    <source>
        <dbReference type="ARBA" id="ARBA00023014"/>
    </source>
</evidence>
<dbReference type="Gene3D" id="1.10.1670.10">
    <property type="entry name" value="Helix-hairpin-Helix base-excision DNA repair enzymes (C-terminal)"/>
    <property type="match status" value="1"/>
</dbReference>
<comment type="caution">
    <text evidence="16">The sequence shown here is derived from an EMBL/GenBank/DDBJ whole genome shotgun (WGS) entry which is preliminary data.</text>
</comment>
<dbReference type="GO" id="GO:0032357">
    <property type="term" value="F:oxidized purine DNA binding"/>
    <property type="evidence" value="ECO:0007669"/>
    <property type="project" value="TreeGrafter"/>
</dbReference>
<evidence type="ECO:0000256" key="1">
    <source>
        <dbReference type="ARBA" id="ARBA00000843"/>
    </source>
</evidence>
<dbReference type="GO" id="GO:0046872">
    <property type="term" value="F:metal ion binding"/>
    <property type="evidence" value="ECO:0007669"/>
    <property type="project" value="UniProtKB-UniRule"/>
</dbReference>
<dbReference type="GO" id="GO:0006298">
    <property type="term" value="P:mismatch repair"/>
    <property type="evidence" value="ECO:0007669"/>
    <property type="project" value="TreeGrafter"/>
</dbReference>
<dbReference type="CDD" id="cd00056">
    <property type="entry name" value="ENDO3c"/>
    <property type="match status" value="1"/>
</dbReference>
<evidence type="ECO:0000256" key="5">
    <source>
        <dbReference type="ARBA" id="ARBA00022023"/>
    </source>
</evidence>
<dbReference type="FunFam" id="1.10.340.30:FF:000002">
    <property type="entry name" value="Adenine DNA glycosylase"/>
    <property type="match status" value="1"/>
</dbReference>
<evidence type="ECO:0000256" key="4">
    <source>
        <dbReference type="ARBA" id="ARBA00012045"/>
    </source>
</evidence>
<dbReference type="InterPro" id="IPR000445">
    <property type="entry name" value="HhH_motif"/>
</dbReference>
<dbReference type="PANTHER" id="PTHR42944">
    <property type="entry name" value="ADENINE DNA GLYCOSYLASE"/>
    <property type="match status" value="1"/>
</dbReference>
<evidence type="ECO:0000256" key="7">
    <source>
        <dbReference type="ARBA" id="ARBA00022723"/>
    </source>
</evidence>
<comment type="function">
    <text evidence="2">Adenine glycosylase active on G-A mispairs. MutY also corrects error-prone DNA synthesis past GO lesions which are due to the oxidatively damaged form of guanine: 7,8-dihydro-8-oxoguanine (8-oxo-dGTP).</text>
</comment>
<sequence>MTFQNELINWYLVNKRDLPWRHTNDAYTIWLSEVILQQTRVEQGLPYFNKFLENFPTVTDFANATEAKVLKLWQGLGYYSRGRNMHATAQNVVNNYRGIFPNLHDELIKLKGIGEYTAAAISSFSSGEARAVVDGNVFRVLSRYYGIDTPINSPAGKKEFYALANELLYRADPALYNQAIMEFGAMQCKPKSPNCAVCPLVQSCYAFKHDKVNVLPVKTGKIKQKHRYINYFVCAENDQVLVKERQAGDIWQHLYDFPSLETTESIGINDAGFLEQVKAVFGEEVEVTLISTKKHLLTHQIIHVQFFALKNYIFNFKKQKELNWVSLNKLDELPQPKVIHDFIQGYFYKNEME</sequence>
<accession>A0A0C1FZB3</accession>
<evidence type="ECO:0000313" key="16">
    <source>
        <dbReference type="EMBL" id="KIA93184.1"/>
    </source>
</evidence>
<evidence type="ECO:0000256" key="10">
    <source>
        <dbReference type="ARBA" id="ARBA00023004"/>
    </source>
</evidence>
<dbReference type="RefSeq" id="WP_039477184.1">
    <property type="nucleotide sequence ID" value="NZ_JSYN01000016.1"/>
</dbReference>
<evidence type="ECO:0000256" key="13">
    <source>
        <dbReference type="ARBA" id="ARBA00023295"/>
    </source>
</evidence>
<evidence type="ECO:0000256" key="9">
    <source>
        <dbReference type="ARBA" id="ARBA00022801"/>
    </source>
</evidence>
<dbReference type="InterPro" id="IPR011257">
    <property type="entry name" value="DNA_glycosylase"/>
</dbReference>
<dbReference type="InterPro" id="IPR005760">
    <property type="entry name" value="A/G_AdeGlyc_MutY"/>
</dbReference>
<dbReference type="GO" id="GO:0034039">
    <property type="term" value="F:8-oxo-7,8-dihydroguanine DNA N-glycosylase activity"/>
    <property type="evidence" value="ECO:0007669"/>
    <property type="project" value="TreeGrafter"/>
</dbReference>
<feature type="domain" description="HhH-GPD" evidence="15">
    <location>
        <begin position="35"/>
        <end position="186"/>
    </location>
</feature>
<comment type="catalytic activity">
    <reaction evidence="1 14">
        <text>Hydrolyzes free adenine bases from 7,8-dihydro-8-oxoguanine:adenine mismatched double-stranded DNA, leaving an apurinic site.</text>
        <dbReference type="EC" id="3.2.2.31"/>
    </reaction>
</comment>
<gene>
    <name evidence="16" type="ORF">OC25_14225</name>
</gene>
<dbReference type="EC" id="3.2.2.31" evidence="4 14"/>
<evidence type="ECO:0000256" key="8">
    <source>
        <dbReference type="ARBA" id="ARBA00022763"/>
    </source>
</evidence>
<dbReference type="SUPFAM" id="SSF48150">
    <property type="entry name" value="DNA-glycosylase"/>
    <property type="match status" value="1"/>
</dbReference>
<dbReference type="Pfam" id="PF00730">
    <property type="entry name" value="HhH-GPD"/>
    <property type="match status" value="1"/>
</dbReference>
<dbReference type="InterPro" id="IPR015797">
    <property type="entry name" value="NUDIX_hydrolase-like_dom_sf"/>
</dbReference>
<dbReference type="OrthoDB" id="9802365at2"/>
<evidence type="ECO:0000256" key="3">
    <source>
        <dbReference type="ARBA" id="ARBA00008343"/>
    </source>
</evidence>
<dbReference type="GO" id="GO:0035485">
    <property type="term" value="F:adenine/guanine mispair binding"/>
    <property type="evidence" value="ECO:0007669"/>
    <property type="project" value="TreeGrafter"/>
</dbReference>
<dbReference type="InterPro" id="IPR003265">
    <property type="entry name" value="HhH-GPD_domain"/>
</dbReference>
<dbReference type="NCBIfam" id="TIGR01084">
    <property type="entry name" value="mutY"/>
    <property type="match status" value="1"/>
</dbReference>
<reference evidence="16 17" key="1">
    <citation type="submission" date="2014-10" db="EMBL/GenBank/DDBJ databases">
        <title>Pedobacter Kyungheensis.</title>
        <authorList>
            <person name="Anderson B.M."/>
            <person name="Newman J.D."/>
        </authorList>
    </citation>
    <scope>NUCLEOTIDE SEQUENCE [LARGE SCALE GENOMIC DNA]</scope>
    <source>
        <strain evidence="16 17">KACC 16221</strain>
    </source>
</reference>
<protein>
    <recommendedName>
        <fullName evidence="5 14">Adenine DNA glycosylase</fullName>
        <ecNumber evidence="4 14">3.2.2.31</ecNumber>
    </recommendedName>
</protein>
<dbReference type="Gene3D" id="1.10.340.30">
    <property type="entry name" value="Hypothetical protein, domain 2"/>
    <property type="match status" value="1"/>
</dbReference>
<name>A0A0C1FZB3_9SPHI</name>
<dbReference type="GO" id="GO:0000701">
    <property type="term" value="F:purine-specific mismatch base pair DNA N-glycosylase activity"/>
    <property type="evidence" value="ECO:0007669"/>
    <property type="project" value="UniProtKB-EC"/>
</dbReference>
<dbReference type="Proteomes" id="UP000031246">
    <property type="component" value="Unassembled WGS sequence"/>
</dbReference>
<dbReference type="InterPro" id="IPR029119">
    <property type="entry name" value="MutY_C"/>
</dbReference>
<dbReference type="Pfam" id="PF14815">
    <property type="entry name" value="NUDIX_4"/>
    <property type="match status" value="1"/>
</dbReference>
<organism evidence="16 17">
    <name type="scientific">Pedobacter kyungheensis</name>
    <dbReference type="NCBI Taxonomy" id="1069985"/>
    <lineage>
        <taxon>Bacteria</taxon>
        <taxon>Pseudomonadati</taxon>
        <taxon>Bacteroidota</taxon>
        <taxon>Sphingobacteriia</taxon>
        <taxon>Sphingobacteriales</taxon>
        <taxon>Sphingobacteriaceae</taxon>
        <taxon>Pedobacter</taxon>
    </lineage>
</organism>
<dbReference type="Pfam" id="PF00633">
    <property type="entry name" value="HHH"/>
    <property type="match status" value="1"/>
</dbReference>
<proteinExistence type="inferred from homology"/>
<dbReference type="GO" id="GO:0051539">
    <property type="term" value="F:4 iron, 4 sulfur cluster binding"/>
    <property type="evidence" value="ECO:0007669"/>
    <property type="project" value="UniProtKB-UniRule"/>
</dbReference>
<dbReference type="PANTHER" id="PTHR42944:SF1">
    <property type="entry name" value="ADENINE DNA GLYCOSYLASE"/>
    <property type="match status" value="1"/>
</dbReference>
<dbReference type="SUPFAM" id="SSF55811">
    <property type="entry name" value="Nudix"/>
    <property type="match status" value="1"/>
</dbReference>
<comment type="cofactor">
    <cofactor evidence="14">
        <name>[4Fe-4S] cluster</name>
        <dbReference type="ChEBI" id="CHEBI:49883"/>
    </cofactor>
    <text evidence="14">Binds 1 [4Fe-4S] cluster.</text>
</comment>
<dbReference type="AlphaFoldDB" id="A0A0C1FZB3"/>
<evidence type="ECO:0000256" key="6">
    <source>
        <dbReference type="ARBA" id="ARBA00022485"/>
    </source>
</evidence>
<evidence type="ECO:0000256" key="14">
    <source>
        <dbReference type="RuleBase" id="RU365096"/>
    </source>
</evidence>
<dbReference type="GO" id="GO:0006284">
    <property type="term" value="P:base-excision repair"/>
    <property type="evidence" value="ECO:0007669"/>
    <property type="project" value="UniProtKB-UniRule"/>
</dbReference>
<keyword evidence="9" id="KW-0378">Hydrolase</keyword>
<evidence type="ECO:0000259" key="15">
    <source>
        <dbReference type="SMART" id="SM00478"/>
    </source>
</evidence>